<dbReference type="SUPFAM" id="SSF52172">
    <property type="entry name" value="CheY-like"/>
    <property type="match status" value="1"/>
</dbReference>
<evidence type="ECO:0000256" key="1">
    <source>
        <dbReference type="ARBA" id="ARBA00004123"/>
    </source>
</evidence>
<dbReference type="PROSITE" id="PS50110">
    <property type="entry name" value="RESPONSE_REGULATORY"/>
    <property type="match status" value="1"/>
</dbReference>
<dbReference type="Proteomes" id="UP000504609">
    <property type="component" value="Unplaced"/>
</dbReference>
<dbReference type="SMR" id="A0A6J1GM46"/>
<evidence type="ECO:0000313" key="10">
    <source>
        <dbReference type="RefSeq" id="XP_022952584.1"/>
    </source>
</evidence>
<gene>
    <name evidence="10" type="primary">LOC111455231</name>
</gene>
<dbReference type="InterPro" id="IPR011006">
    <property type="entry name" value="CheY-like_superfamily"/>
</dbReference>
<evidence type="ECO:0000256" key="3">
    <source>
        <dbReference type="ARBA" id="ARBA00023015"/>
    </source>
</evidence>
<dbReference type="InterPro" id="IPR001789">
    <property type="entry name" value="Sig_transdc_resp-reg_receiver"/>
</dbReference>
<dbReference type="NCBIfam" id="TIGR01557">
    <property type="entry name" value="myb_SHAQKYF"/>
    <property type="match status" value="1"/>
</dbReference>
<reference evidence="10" key="1">
    <citation type="submission" date="2025-08" db="UniProtKB">
        <authorList>
            <consortium name="RefSeq"/>
        </authorList>
    </citation>
    <scope>IDENTIFICATION</scope>
    <source>
        <tissue evidence="10">Young leaves</tissue>
    </source>
</reference>
<keyword evidence="4" id="KW-0804">Transcription</keyword>
<feature type="region of interest" description="Disordered" evidence="7">
    <location>
        <begin position="320"/>
        <end position="395"/>
    </location>
</feature>
<dbReference type="Gene3D" id="1.10.10.60">
    <property type="entry name" value="Homeodomain-like"/>
    <property type="match status" value="1"/>
</dbReference>
<evidence type="ECO:0000256" key="6">
    <source>
        <dbReference type="PROSITE-ProRule" id="PRU00169"/>
    </source>
</evidence>
<proteinExistence type="predicted"/>
<protein>
    <submittedName>
        <fullName evidence="10">Two-component response regulator-like APRR6 isoform X1</fullName>
    </submittedName>
</protein>
<comment type="subcellular location">
    <subcellularLocation>
        <location evidence="1">Nucleus</location>
    </subcellularLocation>
</comment>
<organism evidence="9 10">
    <name type="scientific">Cucurbita moschata</name>
    <name type="common">Winter crookneck squash</name>
    <name type="synonym">Cucurbita pepo var. moschata</name>
    <dbReference type="NCBI Taxonomy" id="3662"/>
    <lineage>
        <taxon>Eukaryota</taxon>
        <taxon>Viridiplantae</taxon>
        <taxon>Streptophyta</taxon>
        <taxon>Embryophyta</taxon>
        <taxon>Tracheophyta</taxon>
        <taxon>Spermatophyta</taxon>
        <taxon>Magnoliopsida</taxon>
        <taxon>eudicotyledons</taxon>
        <taxon>Gunneridae</taxon>
        <taxon>Pentapetalae</taxon>
        <taxon>rosids</taxon>
        <taxon>fabids</taxon>
        <taxon>Cucurbitales</taxon>
        <taxon>Cucurbitaceae</taxon>
        <taxon>Cucurbiteae</taxon>
        <taxon>Cucurbita</taxon>
    </lineage>
</organism>
<evidence type="ECO:0000313" key="9">
    <source>
        <dbReference type="Proteomes" id="UP000504609"/>
    </source>
</evidence>
<dbReference type="PANTHER" id="PTHR43874">
    <property type="entry name" value="TWO-COMPONENT RESPONSE REGULATOR"/>
    <property type="match status" value="1"/>
</dbReference>
<dbReference type="InterPro" id="IPR009057">
    <property type="entry name" value="Homeodomain-like_sf"/>
</dbReference>
<dbReference type="GO" id="GO:0000160">
    <property type="term" value="P:phosphorelay signal transduction system"/>
    <property type="evidence" value="ECO:0007669"/>
    <property type="project" value="UniProtKB-KW"/>
</dbReference>
<dbReference type="InterPro" id="IPR006447">
    <property type="entry name" value="Myb_dom_plants"/>
</dbReference>
<name>A0A6J1GM46_CUCMO</name>
<feature type="domain" description="Response regulatory" evidence="8">
    <location>
        <begin position="20"/>
        <end position="134"/>
    </location>
</feature>
<dbReference type="CDD" id="cd17584">
    <property type="entry name" value="REC_typeB_ARR-like"/>
    <property type="match status" value="1"/>
</dbReference>
<dbReference type="SUPFAM" id="SSF46689">
    <property type="entry name" value="Homeodomain-like"/>
    <property type="match status" value="1"/>
</dbReference>
<keyword evidence="3" id="KW-0805">Transcription regulation</keyword>
<dbReference type="PANTHER" id="PTHR43874:SF87">
    <property type="entry name" value="HTH MYB-TYPE DOMAIN-CONTAINING PROTEIN"/>
    <property type="match status" value="1"/>
</dbReference>
<dbReference type="GO" id="GO:0009736">
    <property type="term" value="P:cytokinin-activated signaling pathway"/>
    <property type="evidence" value="ECO:0007669"/>
    <property type="project" value="InterPro"/>
</dbReference>
<feature type="compositionally biased region" description="Low complexity" evidence="7">
    <location>
        <begin position="379"/>
        <end position="390"/>
    </location>
</feature>
<feature type="compositionally biased region" description="Polar residues" evidence="7">
    <location>
        <begin position="339"/>
        <end position="374"/>
    </location>
</feature>
<keyword evidence="2" id="KW-0902">Two-component regulatory system</keyword>
<comment type="caution">
    <text evidence="6">Lacks conserved residue(s) required for the propagation of feature annotation.</text>
</comment>
<dbReference type="KEGG" id="cmos:111455231"/>
<dbReference type="InterPro" id="IPR045279">
    <property type="entry name" value="ARR-like"/>
</dbReference>
<evidence type="ECO:0000256" key="5">
    <source>
        <dbReference type="ARBA" id="ARBA00023242"/>
    </source>
</evidence>
<dbReference type="GO" id="GO:0005634">
    <property type="term" value="C:nucleus"/>
    <property type="evidence" value="ECO:0007669"/>
    <property type="project" value="UniProtKB-SubCell"/>
</dbReference>
<dbReference type="SMART" id="SM00448">
    <property type="entry name" value="REC"/>
    <property type="match status" value="1"/>
</dbReference>
<evidence type="ECO:0000259" key="8">
    <source>
        <dbReference type="PROSITE" id="PS50110"/>
    </source>
</evidence>
<keyword evidence="5" id="KW-0539">Nucleus</keyword>
<sequence length="572" mass="65046">MHEMDHWVPDSLPSFAKKLHILVVDHETLSLKHLSSLLRQQSYNVTTTGLGCIALSMIQEKGDQFDLVMANVSMPDMDSFSFLHMLLKMNITVIFMSSTMNLKVATKALAEGACYFLQKPISKDDLKYVWQHVYRSNINIAKLTDKANCVDKAKYGQEFVGFQNGNPVVLSQSTDAASYNNNYSINYQLMSHNEKVQNMSTNSHDTLVASYFEGERSADDDVEGTNKEERVTYYSKPTNFGHTKADEDNGRGKEYYISRNTRSRIVWNLERRRKFSDALNKLGDKCRPKLILKLMNEPCLTLRQVANHLQKYKAQVESIRKGRKNKLAPRMEASKFDCSVTTQLPPSVQRHQNHEANNSIQQNHEANKSTQQNHETNKSTQGGSTSLSGGKRFRLIAPKPPLNPRLLVSANFVNHGLRMLDHNFQHVASNYNSVPYNINKTTPEVTSYRAFDEIQFPDIHQVDAAQQLEAMEFCGTSEGIQLMSKNIALPGSTNLDNIAANFGNEGIQQQFAEYDYLLNVLEDDPYDFRNDFSLSDVDKYSEWLRNTILEDESGLDSFINDEAENFPVEINP</sequence>
<dbReference type="GeneID" id="111455231"/>
<evidence type="ECO:0000256" key="7">
    <source>
        <dbReference type="SAM" id="MobiDB-lite"/>
    </source>
</evidence>
<evidence type="ECO:0000256" key="4">
    <source>
        <dbReference type="ARBA" id="ARBA00023163"/>
    </source>
</evidence>
<dbReference type="GO" id="GO:0003677">
    <property type="term" value="F:DNA binding"/>
    <property type="evidence" value="ECO:0007669"/>
    <property type="project" value="InterPro"/>
</dbReference>
<keyword evidence="9" id="KW-1185">Reference proteome</keyword>
<dbReference type="Gene3D" id="3.40.50.2300">
    <property type="match status" value="1"/>
</dbReference>
<evidence type="ECO:0000256" key="2">
    <source>
        <dbReference type="ARBA" id="ARBA00023012"/>
    </source>
</evidence>
<dbReference type="RefSeq" id="XP_022952584.1">
    <property type="nucleotide sequence ID" value="XM_023096816.1"/>
</dbReference>
<dbReference type="AlphaFoldDB" id="A0A6J1GM46"/>
<accession>A0A6J1GM46</accession>
<dbReference type="Pfam" id="PF00072">
    <property type="entry name" value="Response_reg"/>
    <property type="match status" value="1"/>
</dbReference>